<reference evidence="1" key="1">
    <citation type="submission" date="2019-12" db="EMBL/GenBank/DDBJ databases">
        <title>Epidemiological and comparative genomic analysis of Bacillus anthracis isolated from northern Vietnam.</title>
        <authorList>
            <person name="Hoang T.T.H."/>
            <person name="Dang D.A."/>
            <person name="Pham M.H."/>
            <person name="Luong M.H."/>
            <person name="Tran N.D."/>
            <person name="Nguyen T.H."/>
            <person name="Nguyen T.T."/>
            <person name="Inoue S."/>
            <person name="Morikawa S."/>
            <person name="Okutani A."/>
        </authorList>
    </citation>
    <scope>NUCLEOTIDE SEQUENCE</scope>
    <source>
        <strain evidence="1">TuanDB</strain>
    </source>
</reference>
<name>A0A640LMU6_BACAN</name>
<organism evidence="1">
    <name type="scientific">Bacillus anthracis</name>
    <name type="common">anthrax bacterium</name>
    <dbReference type="NCBI Taxonomy" id="1392"/>
    <lineage>
        <taxon>Bacteria</taxon>
        <taxon>Bacillati</taxon>
        <taxon>Bacillota</taxon>
        <taxon>Bacilli</taxon>
        <taxon>Bacillales</taxon>
        <taxon>Bacillaceae</taxon>
        <taxon>Bacillus</taxon>
        <taxon>Bacillus cereus group</taxon>
    </lineage>
</organism>
<protein>
    <submittedName>
        <fullName evidence="1">Uncharacterized protein</fullName>
    </submittedName>
</protein>
<proteinExistence type="predicted"/>
<dbReference type="AlphaFoldDB" id="A0A640LMU6"/>
<comment type="caution">
    <text evidence="1">The sequence shown here is derived from an EMBL/GenBank/DDBJ whole genome shotgun (WGS) entry which is preliminary data.</text>
</comment>
<accession>A0A640LMU6</accession>
<evidence type="ECO:0000313" key="1">
    <source>
        <dbReference type="EMBL" id="GEU02872.1"/>
    </source>
</evidence>
<sequence length="47" mass="5304">MGGIIALTFFLFFYLHFKKIRHHETTTYFYGVGGVYDGVTHESGGGM</sequence>
<dbReference type="EMBL" id="BLET01000590">
    <property type="protein sequence ID" value="GEU02872.1"/>
    <property type="molecule type" value="Genomic_DNA"/>
</dbReference>
<gene>
    <name evidence="1" type="ORF">TuanDB_42260</name>
</gene>